<feature type="non-terminal residue" evidence="1">
    <location>
        <position position="1"/>
    </location>
</feature>
<organism evidence="1 2">
    <name type="scientific">Rotaria magnacalcarata</name>
    <dbReference type="NCBI Taxonomy" id="392030"/>
    <lineage>
        <taxon>Eukaryota</taxon>
        <taxon>Metazoa</taxon>
        <taxon>Spiralia</taxon>
        <taxon>Gnathifera</taxon>
        <taxon>Rotifera</taxon>
        <taxon>Eurotatoria</taxon>
        <taxon>Bdelloidea</taxon>
        <taxon>Philodinida</taxon>
        <taxon>Philodinidae</taxon>
        <taxon>Rotaria</taxon>
    </lineage>
</organism>
<comment type="caution">
    <text evidence="1">The sequence shown here is derived from an EMBL/GenBank/DDBJ whole genome shotgun (WGS) entry which is preliminary data.</text>
</comment>
<feature type="non-terminal residue" evidence="1">
    <location>
        <position position="80"/>
    </location>
</feature>
<protein>
    <submittedName>
        <fullName evidence="1">Uncharacterized protein</fullName>
    </submittedName>
</protein>
<evidence type="ECO:0000313" key="1">
    <source>
        <dbReference type="EMBL" id="CAF4704533.1"/>
    </source>
</evidence>
<proteinExistence type="predicted"/>
<dbReference type="Proteomes" id="UP000676336">
    <property type="component" value="Unassembled WGS sequence"/>
</dbReference>
<dbReference type="EMBL" id="CAJOBI010126679">
    <property type="protein sequence ID" value="CAF4704533.1"/>
    <property type="molecule type" value="Genomic_DNA"/>
</dbReference>
<reference evidence="1" key="1">
    <citation type="submission" date="2021-02" db="EMBL/GenBank/DDBJ databases">
        <authorList>
            <person name="Nowell W R."/>
        </authorList>
    </citation>
    <scope>NUCLEOTIDE SEQUENCE</scope>
</reference>
<name>A0A8S3ACC1_9BILA</name>
<gene>
    <name evidence="1" type="ORF">SMN809_LOCUS43186</name>
</gene>
<sequence>SATIRQRRKSLTALPESLQPSTITTTTVDNQPKLSRGQLNVIHQCMPSVLHYETNVSDNDKPTFTRTMTKNAYIRSMFNQ</sequence>
<evidence type="ECO:0000313" key="2">
    <source>
        <dbReference type="Proteomes" id="UP000676336"/>
    </source>
</evidence>
<dbReference type="AlphaFoldDB" id="A0A8S3ACC1"/>
<accession>A0A8S3ACC1</accession>